<evidence type="ECO:0000313" key="2">
    <source>
        <dbReference type="Proteomes" id="UP000245626"/>
    </source>
</evidence>
<evidence type="ECO:0000313" key="1">
    <source>
        <dbReference type="EMBL" id="PWN53787.1"/>
    </source>
</evidence>
<dbReference type="Proteomes" id="UP000245626">
    <property type="component" value="Unassembled WGS sequence"/>
</dbReference>
<organism evidence="1 2">
    <name type="scientific">Violaceomyces palustris</name>
    <dbReference type="NCBI Taxonomy" id="1673888"/>
    <lineage>
        <taxon>Eukaryota</taxon>
        <taxon>Fungi</taxon>
        <taxon>Dikarya</taxon>
        <taxon>Basidiomycota</taxon>
        <taxon>Ustilaginomycotina</taxon>
        <taxon>Ustilaginomycetes</taxon>
        <taxon>Violaceomycetales</taxon>
        <taxon>Violaceomycetaceae</taxon>
        <taxon>Violaceomyces</taxon>
    </lineage>
</organism>
<dbReference type="EMBL" id="KZ819709">
    <property type="protein sequence ID" value="PWN53787.1"/>
    <property type="molecule type" value="Genomic_DNA"/>
</dbReference>
<name>A0ACD0P709_9BASI</name>
<gene>
    <name evidence="1" type="ORF">IE53DRAFT_104238</name>
</gene>
<accession>A0ACD0P709</accession>
<protein>
    <submittedName>
        <fullName evidence="1">Uncharacterized protein</fullName>
    </submittedName>
</protein>
<proteinExistence type="predicted"/>
<keyword evidence="2" id="KW-1185">Reference proteome</keyword>
<reference evidence="1 2" key="1">
    <citation type="journal article" date="2018" name="Mol. Biol. Evol.">
        <title>Broad Genomic Sampling Reveals a Smut Pathogenic Ancestry of the Fungal Clade Ustilaginomycotina.</title>
        <authorList>
            <person name="Kijpornyongpan T."/>
            <person name="Mondo S.J."/>
            <person name="Barry K."/>
            <person name="Sandor L."/>
            <person name="Lee J."/>
            <person name="Lipzen A."/>
            <person name="Pangilinan J."/>
            <person name="LaButti K."/>
            <person name="Hainaut M."/>
            <person name="Henrissat B."/>
            <person name="Grigoriev I.V."/>
            <person name="Spatafora J.W."/>
            <person name="Aime M.C."/>
        </authorList>
    </citation>
    <scope>NUCLEOTIDE SEQUENCE [LARGE SCALE GENOMIC DNA]</scope>
    <source>
        <strain evidence="1 2">SA 807</strain>
    </source>
</reference>
<sequence length="367" mass="40131">MERKKVLAVTFVPSCSLTHTSPPNLLPLPTLGFPFCMPIKPITFFTRSLPGTSALPTIFITSAWQSRLSPPLHLYWLGWLGNRLDKGWPFHLGLNFAHHPPPPSPPPSPFFRSRSPEEICKGSLDLPQHQTLTPTHHPSLLFPIYLLLLPPQPPSLMLAKGIRFGINPPFPPRHFTLPYLSLLLPLAHSPPCISPLSRSNFVSHLASADKECSMDRIPNMQGSALTGVVGITNPIRIHAPGMIRLPTHRVLESLPSPRESSNPSSFLLSVPSSPSAPNPLSTTLASSPGLPPSLPPLPHLQGQQASEVAHKVAQTKSISLRTCRGTHCHPHVPTVIYEATKLSLRAVIRDCLLHESLSHPGHIRTDP</sequence>